<organism evidence="2 3">
    <name type="scientific">Pyxidicoccus parkwayensis</name>
    <dbReference type="NCBI Taxonomy" id="2813578"/>
    <lineage>
        <taxon>Bacteria</taxon>
        <taxon>Pseudomonadati</taxon>
        <taxon>Myxococcota</taxon>
        <taxon>Myxococcia</taxon>
        <taxon>Myxococcales</taxon>
        <taxon>Cystobacterineae</taxon>
        <taxon>Myxococcaceae</taxon>
        <taxon>Pyxidicoccus</taxon>
    </lineage>
</organism>
<sequence>MPLNRLRFSSLAVALVLTALASGCASYTKMPPEARTSLNNTLTGPEAVQYLRVSSHVTPFFGDASKRLLTPYEPEDVRLLDDTKGKPINPGAVERTLPAGTKLRITKVEFPTSWVVAERVLYTPRTWPWVYLAEEGARPEAPPLVLVLPPNLERPEDFRAELEKYLAPRDLKAQLDALPPAVKDAVREKRLVPNMTMDAVRMAWGPPERVLRTLDGSSKNEEWTYPGGRRKAFLTDGRLVRAEEAGKPLFP</sequence>
<dbReference type="Proteomes" id="UP000662747">
    <property type="component" value="Chromosome"/>
</dbReference>
<protein>
    <recommendedName>
        <fullName evidence="4">Lipoprotein</fullName>
    </recommendedName>
</protein>
<name>A0ABX7P742_9BACT</name>
<proteinExistence type="predicted"/>
<evidence type="ECO:0000313" key="2">
    <source>
        <dbReference type="EMBL" id="QSQ26278.1"/>
    </source>
</evidence>
<accession>A0ABX7P742</accession>
<reference evidence="2 3" key="1">
    <citation type="submission" date="2021-02" db="EMBL/GenBank/DDBJ databases">
        <title>De Novo genome assembly of isolated myxobacteria.</title>
        <authorList>
            <person name="Stevens D.C."/>
        </authorList>
    </citation>
    <scope>NUCLEOTIDE SEQUENCE [LARGE SCALE GENOMIC DNA]</scope>
    <source>
        <strain evidence="3">SCPEA02</strain>
    </source>
</reference>
<keyword evidence="1" id="KW-0732">Signal</keyword>
<evidence type="ECO:0008006" key="4">
    <source>
        <dbReference type="Google" id="ProtNLM"/>
    </source>
</evidence>
<feature type="signal peptide" evidence="1">
    <location>
        <begin position="1"/>
        <end position="21"/>
    </location>
</feature>
<feature type="chain" id="PRO_5045934021" description="Lipoprotein" evidence="1">
    <location>
        <begin position="22"/>
        <end position="251"/>
    </location>
</feature>
<keyword evidence="3" id="KW-1185">Reference proteome</keyword>
<dbReference type="PROSITE" id="PS51257">
    <property type="entry name" value="PROKAR_LIPOPROTEIN"/>
    <property type="match status" value="1"/>
</dbReference>
<dbReference type="RefSeq" id="WP_206727826.1">
    <property type="nucleotide sequence ID" value="NZ_CP071090.1"/>
</dbReference>
<dbReference type="EMBL" id="CP071090">
    <property type="protein sequence ID" value="QSQ26278.1"/>
    <property type="molecule type" value="Genomic_DNA"/>
</dbReference>
<evidence type="ECO:0000313" key="3">
    <source>
        <dbReference type="Proteomes" id="UP000662747"/>
    </source>
</evidence>
<gene>
    <name evidence="2" type="ORF">JY651_15675</name>
</gene>
<evidence type="ECO:0000256" key="1">
    <source>
        <dbReference type="SAM" id="SignalP"/>
    </source>
</evidence>